<sequence length="87" mass="9774">MTNQAKFLFHFTLQILSSSNHAWPQPSFNPVLFDLQYLPPSYWAAPDLSYHETSLLTLTTRSSIGFFTSWGGARTKGADHDVKRGGL</sequence>
<accession>A0A974BSU9</accession>
<proteinExistence type="predicted"/>
<dbReference type="EMBL" id="CM004483">
    <property type="protein sequence ID" value="OCT60354.1"/>
    <property type="molecule type" value="Genomic_DNA"/>
</dbReference>
<dbReference type="Proteomes" id="UP000694892">
    <property type="component" value="Chromosome 9_10S"/>
</dbReference>
<evidence type="ECO:0000313" key="2">
    <source>
        <dbReference type="Proteomes" id="UP000694892"/>
    </source>
</evidence>
<evidence type="ECO:0000313" key="1">
    <source>
        <dbReference type="EMBL" id="OCT60354.1"/>
    </source>
</evidence>
<dbReference type="AlphaFoldDB" id="A0A974BSU9"/>
<protein>
    <submittedName>
        <fullName evidence="1">Uncharacterized protein</fullName>
    </submittedName>
</protein>
<gene>
    <name evidence="1" type="ORF">XELAEV_18046370mg</name>
</gene>
<name>A0A974BSU9_XENLA</name>
<reference evidence="2" key="1">
    <citation type="journal article" date="2016" name="Nature">
        <title>Genome evolution in the allotetraploid frog Xenopus laevis.</title>
        <authorList>
            <person name="Session A.M."/>
            <person name="Uno Y."/>
            <person name="Kwon T."/>
            <person name="Chapman J.A."/>
            <person name="Toyoda A."/>
            <person name="Takahashi S."/>
            <person name="Fukui A."/>
            <person name="Hikosaka A."/>
            <person name="Suzuki A."/>
            <person name="Kondo M."/>
            <person name="van Heeringen S.J."/>
            <person name="Quigley I."/>
            <person name="Heinz S."/>
            <person name="Ogino H."/>
            <person name="Ochi H."/>
            <person name="Hellsten U."/>
            <person name="Lyons J.B."/>
            <person name="Simakov O."/>
            <person name="Putnam N."/>
            <person name="Stites J."/>
            <person name="Kuroki Y."/>
            <person name="Tanaka T."/>
            <person name="Michiue T."/>
            <person name="Watanabe M."/>
            <person name="Bogdanovic O."/>
            <person name="Lister R."/>
            <person name="Georgiou G."/>
            <person name="Paranjpe S.S."/>
            <person name="van Kruijsbergen I."/>
            <person name="Shu S."/>
            <person name="Carlson J."/>
            <person name="Kinoshita T."/>
            <person name="Ohta Y."/>
            <person name="Mawaribuchi S."/>
            <person name="Jenkins J."/>
            <person name="Grimwood J."/>
            <person name="Schmutz J."/>
            <person name="Mitros T."/>
            <person name="Mozaffari S.V."/>
            <person name="Suzuki Y."/>
            <person name="Haramoto Y."/>
            <person name="Yamamoto T.S."/>
            <person name="Takagi C."/>
            <person name="Heald R."/>
            <person name="Miller K."/>
            <person name="Haudenschild C."/>
            <person name="Kitzman J."/>
            <person name="Nakayama T."/>
            <person name="Izutsu Y."/>
            <person name="Robert J."/>
            <person name="Fortriede J."/>
            <person name="Burns K."/>
            <person name="Lotay V."/>
            <person name="Karimi K."/>
            <person name="Yasuoka Y."/>
            <person name="Dichmann D.S."/>
            <person name="Flajnik M.F."/>
            <person name="Houston D.W."/>
            <person name="Shendure J."/>
            <person name="DuPasquier L."/>
            <person name="Vize P.D."/>
            <person name="Zorn A.M."/>
            <person name="Ito M."/>
            <person name="Marcotte E.M."/>
            <person name="Wallingford J.B."/>
            <person name="Ito Y."/>
            <person name="Asashima M."/>
            <person name="Ueno N."/>
            <person name="Matsuda Y."/>
            <person name="Veenstra G.J."/>
            <person name="Fujiyama A."/>
            <person name="Harland R.M."/>
            <person name="Taira M."/>
            <person name="Rokhsar D.S."/>
        </authorList>
    </citation>
    <scope>NUCLEOTIDE SEQUENCE [LARGE SCALE GENOMIC DNA]</scope>
    <source>
        <strain evidence="2">J</strain>
    </source>
</reference>
<organism evidence="1 2">
    <name type="scientific">Xenopus laevis</name>
    <name type="common">African clawed frog</name>
    <dbReference type="NCBI Taxonomy" id="8355"/>
    <lineage>
        <taxon>Eukaryota</taxon>
        <taxon>Metazoa</taxon>
        <taxon>Chordata</taxon>
        <taxon>Craniata</taxon>
        <taxon>Vertebrata</taxon>
        <taxon>Euteleostomi</taxon>
        <taxon>Amphibia</taxon>
        <taxon>Batrachia</taxon>
        <taxon>Anura</taxon>
        <taxon>Pipoidea</taxon>
        <taxon>Pipidae</taxon>
        <taxon>Xenopodinae</taxon>
        <taxon>Xenopus</taxon>
        <taxon>Xenopus</taxon>
    </lineage>
</organism>